<dbReference type="Proteomes" id="UP000001876">
    <property type="component" value="Unassembled WGS sequence"/>
</dbReference>
<dbReference type="OrthoDB" id="497950at2759"/>
<feature type="transmembrane region" description="Helical" evidence="3">
    <location>
        <begin position="792"/>
        <end position="819"/>
    </location>
</feature>
<feature type="compositionally biased region" description="Acidic residues" evidence="2">
    <location>
        <begin position="1010"/>
        <end position="1020"/>
    </location>
</feature>
<evidence type="ECO:0000256" key="3">
    <source>
        <dbReference type="SAM" id="Phobius"/>
    </source>
</evidence>
<dbReference type="AlphaFoldDB" id="C1MRT4"/>
<reference evidence="5 6" key="1">
    <citation type="journal article" date="2009" name="Science">
        <title>Green evolution and dynamic adaptations revealed by genomes of the marine picoeukaryotes Micromonas.</title>
        <authorList>
            <person name="Worden A.Z."/>
            <person name="Lee J.H."/>
            <person name="Mock T."/>
            <person name="Rouze P."/>
            <person name="Simmons M.P."/>
            <person name="Aerts A.L."/>
            <person name="Allen A.E."/>
            <person name="Cuvelier M.L."/>
            <person name="Derelle E."/>
            <person name="Everett M.V."/>
            <person name="Foulon E."/>
            <person name="Grimwood J."/>
            <person name="Gundlach H."/>
            <person name="Henrissat B."/>
            <person name="Napoli C."/>
            <person name="McDonald S.M."/>
            <person name="Parker M.S."/>
            <person name="Rombauts S."/>
            <person name="Salamov A."/>
            <person name="Von Dassow P."/>
            <person name="Badger J.H."/>
            <person name="Coutinho P.M."/>
            <person name="Demir E."/>
            <person name="Dubchak I."/>
            <person name="Gentemann C."/>
            <person name="Eikrem W."/>
            <person name="Gready J.E."/>
            <person name="John U."/>
            <person name="Lanier W."/>
            <person name="Lindquist E.A."/>
            <person name="Lucas S."/>
            <person name="Mayer K.F."/>
            <person name="Moreau H."/>
            <person name="Not F."/>
            <person name="Otillar R."/>
            <person name="Panaud O."/>
            <person name="Pangilinan J."/>
            <person name="Paulsen I."/>
            <person name="Piegu B."/>
            <person name="Poliakov A."/>
            <person name="Robbens S."/>
            <person name="Schmutz J."/>
            <person name="Toulza E."/>
            <person name="Wyss T."/>
            <person name="Zelensky A."/>
            <person name="Zhou K."/>
            <person name="Armbrust E.V."/>
            <person name="Bhattacharya D."/>
            <person name="Goodenough U.W."/>
            <person name="Van de Peer Y."/>
            <person name="Grigoriev I.V."/>
        </authorList>
    </citation>
    <scope>NUCLEOTIDE SEQUENCE [LARGE SCALE GENOMIC DNA]</scope>
    <source>
        <strain evidence="5 6">CCMP1545</strain>
    </source>
</reference>
<evidence type="ECO:0000313" key="5">
    <source>
        <dbReference type="EMBL" id="EEH57020.1"/>
    </source>
</evidence>
<feature type="transmembrane region" description="Helical" evidence="3">
    <location>
        <begin position="186"/>
        <end position="206"/>
    </location>
</feature>
<feature type="transmembrane region" description="Helical" evidence="3">
    <location>
        <begin position="640"/>
        <end position="661"/>
    </location>
</feature>
<feature type="region of interest" description="Disordered" evidence="2">
    <location>
        <begin position="1"/>
        <end position="67"/>
    </location>
</feature>
<feature type="compositionally biased region" description="Basic and acidic residues" evidence="2">
    <location>
        <begin position="1049"/>
        <end position="1059"/>
    </location>
</feature>
<dbReference type="Gene3D" id="3.30.70.330">
    <property type="match status" value="1"/>
</dbReference>
<dbReference type="Pfam" id="PF14703">
    <property type="entry name" value="PHM7_cyt"/>
    <property type="match status" value="1"/>
</dbReference>
<feature type="transmembrane region" description="Helical" evidence="3">
    <location>
        <begin position="245"/>
        <end position="265"/>
    </location>
</feature>
<dbReference type="GO" id="GO:0005227">
    <property type="term" value="F:calcium-activated cation channel activity"/>
    <property type="evidence" value="ECO:0007669"/>
    <property type="project" value="InterPro"/>
</dbReference>
<dbReference type="KEGG" id="mpp:MICPUCDRAFT_58220"/>
<dbReference type="EMBL" id="GG663739">
    <property type="protein sequence ID" value="EEH57020.1"/>
    <property type="molecule type" value="Genomic_DNA"/>
</dbReference>
<feature type="transmembrane region" description="Helical" evidence="3">
    <location>
        <begin position="909"/>
        <end position="932"/>
    </location>
</feature>
<feature type="coiled-coil region" evidence="1">
    <location>
        <begin position="80"/>
        <end position="126"/>
    </location>
</feature>
<organism evidence="6">
    <name type="scientific">Micromonas pusilla (strain CCMP1545)</name>
    <name type="common">Picoplanktonic green alga</name>
    <dbReference type="NCBI Taxonomy" id="564608"/>
    <lineage>
        <taxon>Eukaryota</taxon>
        <taxon>Viridiplantae</taxon>
        <taxon>Chlorophyta</taxon>
        <taxon>Mamiellophyceae</taxon>
        <taxon>Mamiellales</taxon>
        <taxon>Mamiellaceae</taxon>
        <taxon>Micromonas</taxon>
    </lineage>
</organism>
<keyword evidence="6" id="KW-1185">Reference proteome</keyword>
<keyword evidence="3" id="KW-0472">Membrane</keyword>
<dbReference type="InterPro" id="IPR027815">
    <property type="entry name" value="CSC1/OSCA1-like_cyt"/>
</dbReference>
<evidence type="ECO:0000259" key="4">
    <source>
        <dbReference type="Pfam" id="PF14703"/>
    </source>
</evidence>
<keyword evidence="1" id="KW-0175">Coiled coil</keyword>
<dbReference type="OMA" id="WIRISNS"/>
<dbReference type="InterPro" id="IPR035979">
    <property type="entry name" value="RBD_domain_sf"/>
</dbReference>
<dbReference type="GO" id="GO:0005886">
    <property type="term" value="C:plasma membrane"/>
    <property type="evidence" value="ECO:0007669"/>
    <property type="project" value="TreeGrafter"/>
</dbReference>
<feature type="domain" description="CSC1/OSCA1-like cytosolic" evidence="4">
    <location>
        <begin position="288"/>
        <end position="449"/>
    </location>
</feature>
<sequence>MPSSASGSDVGSIGLPAIEGDLPEPPSATADDVDLPPVPDSASEKSDDDDGAAGSVGSEKADDDADADEHVVDMEEMKEAVAAAQRIADLRAKLRETSAEERAAQIAALALANQRAETEYDKAMSEDLPELHKLDYAEAEAHWKAEAVTGINGEYLPFWKTELHELEHLGPGVGLWFRSLKGFGKFFAYCTIPIMIILCQYLYLYYNSDSDMDRSSTENLAELTTGVAAATSQDETMFGINMKTIMFVISCLDCLAILAFVIYAWRMKAKQDRYVRENDEAISSLPDYSVQAWNIPKDTEEADIKKHFQQYGVVADCVVVKDIGKVMGLRQRRAKLIDKLVSLKIDAAYYTAKGKSRLLRIQTKRITRQKEMIEKVNEKIEKKLSKGFHSVCAFITYEKPDGRAEVFTRFRKGTRYWGMNCCYDQSLKFQGWKLDVKRAPEASDLKWENVVRVNKKRDFTRKFIAMFFIFILLLGSIAVTIIGQSVASDAEPSVPCGTVEPSTETPAPLLSCTAIWNLKGENAFTNATSQAMLAVTKFVDNLDDASVCSDYISGVDWAQPMNNYAPYTSFQNAALPAANAWTGGPIPGSNADECAAKICQKCYCLDQVDMTNIKEVFEQFFSGTDNDFCQDVFDKVKNEAAVALGVIFMVSFTNYILMESAGWASKFERHSTVSRTEASEALYTFWALFINTAFVPILIYAKITALKGLPFVFQGSYDDMNADWYNTVMVSILSTAIINAIMFPLARVFNKLGKGLWRKMTRCCAHSQKTLNEMYVPDVFKLAERYGQAMCVLYYCVIFLSACPLLFPIGAITFLWMYAVDKFLLLKYYAMPPAYDHALNDMMLRYAPYAAWFHLAIAIWVFGYYQIPSYEIGGYGSSYGADSTATDGDYDSAPDQLDFVARIVRANAFVPFVLFVLLTATLFLSKILRIFVVTPIKKLCCGHEEEQVEDVPDFSELIMPGDPRFDKPLEEGAKMTSKLSGLKSYRLEDNPDYQALFPESVLTGETIQLEFEEPPEETPPEDQVMTISPHPLGRSATMKEPKRKRKKGDPHAKKDHFLDRSASTRV</sequence>
<proteinExistence type="predicted"/>
<evidence type="ECO:0000256" key="2">
    <source>
        <dbReference type="SAM" id="MobiDB-lite"/>
    </source>
</evidence>
<keyword evidence="3" id="KW-1133">Transmembrane helix</keyword>
<evidence type="ECO:0000256" key="1">
    <source>
        <dbReference type="SAM" id="Coils"/>
    </source>
</evidence>
<dbReference type="RefSeq" id="XP_003058565.1">
    <property type="nucleotide sequence ID" value="XM_003058519.1"/>
</dbReference>
<protein>
    <submittedName>
        <fullName evidence="5">Predicted protein</fullName>
    </submittedName>
</protein>
<evidence type="ECO:0000313" key="6">
    <source>
        <dbReference type="Proteomes" id="UP000001876"/>
    </source>
</evidence>
<dbReference type="eggNOG" id="ENOG502QZ1Z">
    <property type="taxonomic scope" value="Eukaryota"/>
</dbReference>
<dbReference type="InterPro" id="IPR012677">
    <property type="entry name" value="Nucleotide-bd_a/b_plait_sf"/>
</dbReference>
<feature type="region of interest" description="Disordered" evidence="2">
    <location>
        <begin position="1010"/>
        <end position="1066"/>
    </location>
</feature>
<keyword evidence="3" id="KW-0812">Transmembrane</keyword>
<dbReference type="PANTHER" id="PTHR13018:SF83">
    <property type="entry name" value="RRM DOMAIN-CONTAINING PROTEIN"/>
    <property type="match status" value="1"/>
</dbReference>
<gene>
    <name evidence="5" type="ORF">MICPUCDRAFT_58220</name>
</gene>
<feature type="transmembrane region" description="Helical" evidence="3">
    <location>
        <begin position="682"/>
        <end position="704"/>
    </location>
</feature>
<accession>C1MRT4</accession>
<feature type="transmembrane region" description="Helical" evidence="3">
    <location>
        <begin position="724"/>
        <end position="749"/>
    </location>
</feature>
<feature type="transmembrane region" description="Helical" evidence="3">
    <location>
        <begin position="463"/>
        <end position="483"/>
    </location>
</feature>
<dbReference type="GeneID" id="9684368"/>
<dbReference type="SUPFAM" id="SSF54928">
    <property type="entry name" value="RNA-binding domain, RBD"/>
    <property type="match status" value="1"/>
</dbReference>
<dbReference type="PANTHER" id="PTHR13018">
    <property type="entry name" value="PROBABLE MEMBRANE PROTEIN DUF221-RELATED"/>
    <property type="match status" value="1"/>
</dbReference>
<dbReference type="GO" id="GO:0003676">
    <property type="term" value="F:nucleic acid binding"/>
    <property type="evidence" value="ECO:0007669"/>
    <property type="project" value="InterPro"/>
</dbReference>
<name>C1MRT4_MICPC</name>
<feature type="transmembrane region" description="Helical" evidence="3">
    <location>
        <begin position="846"/>
        <end position="865"/>
    </location>
</feature>
<dbReference type="InterPro" id="IPR045122">
    <property type="entry name" value="Csc1-like"/>
</dbReference>